<dbReference type="GO" id="GO:0042744">
    <property type="term" value="P:hydrogen peroxide catabolic process"/>
    <property type="evidence" value="ECO:0007669"/>
    <property type="project" value="UniProtKB-KW"/>
</dbReference>
<evidence type="ECO:0000256" key="9">
    <source>
        <dbReference type="ARBA" id="ARBA00023324"/>
    </source>
</evidence>
<feature type="binding site" evidence="11">
    <location>
        <position position="58"/>
    </location>
    <ligand>
        <name>Ca(2+)</name>
        <dbReference type="ChEBI" id="CHEBI:29108"/>
        <label>1</label>
    </ligand>
</feature>
<evidence type="ECO:0000256" key="13">
    <source>
        <dbReference type="PIRSR" id="PIRSR600823-5"/>
    </source>
</evidence>
<dbReference type="STRING" id="40148.A0A0E0AEY5"/>
<dbReference type="GO" id="GO:0140825">
    <property type="term" value="F:lactoperoxidase activity"/>
    <property type="evidence" value="ECO:0007669"/>
    <property type="project" value="UniProtKB-EC"/>
</dbReference>
<dbReference type="PRINTS" id="PR00461">
    <property type="entry name" value="PLPEROXIDASE"/>
</dbReference>
<keyword evidence="13" id="KW-1015">Disulfide bond</keyword>
<dbReference type="HOGENOM" id="CLU_010543_6_0_1"/>
<feature type="domain" description="Plant heme peroxidase family profile" evidence="15">
    <location>
        <begin position="19"/>
        <end position="131"/>
    </location>
</feature>
<keyword evidence="17" id="KW-1185">Reference proteome</keyword>
<dbReference type="InterPro" id="IPR002016">
    <property type="entry name" value="Haem_peroxidase"/>
</dbReference>
<feature type="binding site" evidence="11">
    <location>
        <position position="37"/>
    </location>
    <ligand>
        <name>Ca(2+)</name>
        <dbReference type="ChEBI" id="CHEBI:29108"/>
        <label>1</label>
    </ligand>
</feature>
<feature type="binding site" evidence="11">
    <location>
        <position position="35"/>
    </location>
    <ligand>
        <name>Ca(2+)</name>
        <dbReference type="ChEBI" id="CHEBI:29108"/>
        <label>1</label>
    </ligand>
</feature>
<proteinExistence type="inferred from homology"/>
<comment type="cofactor">
    <cofactor evidence="2">
        <name>heme b</name>
        <dbReference type="ChEBI" id="CHEBI:60344"/>
    </cofactor>
</comment>
<dbReference type="PROSITE" id="PS50873">
    <property type="entry name" value="PEROXIDASE_4"/>
    <property type="match status" value="1"/>
</dbReference>
<dbReference type="Gramene" id="OGLUM07G00310.1">
    <property type="protein sequence ID" value="OGLUM07G00310.1"/>
    <property type="gene ID" value="OGLUM07G00310"/>
</dbReference>
<evidence type="ECO:0000256" key="14">
    <source>
        <dbReference type="RuleBase" id="RU004241"/>
    </source>
</evidence>
<dbReference type="GO" id="GO:0046872">
    <property type="term" value="F:metal ion binding"/>
    <property type="evidence" value="ECO:0007669"/>
    <property type="project" value="UniProtKB-KW"/>
</dbReference>
<dbReference type="PRINTS" id="PR00458">
    <property type="entry name" value="PEROXIDASE"/>
</dbReference>
<dbReference type="EnsemblPlants" id="OGLUM07G00310.1">
    <property type="protein sequence ID" value="OGLUM07G00310.1"/>
    <property type="gene ID" value="OGLUM07G00310"/>
</dbReference>
<evidence type="ECO:0000256" key="8">
    <source>
        <dbReference type="ARBA" id="ARBA00023004"/>
    </source>
</evidence>
<dbReference type="AlphaFoldDB" id="A0A0E0AEY5"/>
<evidence type="ECO:0000256" key="12">
    <source>
        <dbReference type="PIRSR" id="PIRSR600823-4"/>
    </source>
</evidence>
<dbReference type="Proteomes" id="UP000026961">
    <property type="component" value="Chromosome 7"/>
</dbReference>
<organism evidence="16">
    <name type="scientific">Oryza glumipatula</name>
    <dbReference type="NCBI Taxonomy" id="40148"/>
    <lineage>
        <taxon>Eukaryota</taxon>
        <taxon>Viridiplantae</taxon>
        <taxon>Streptophyta</taxon>
        <taxon>Embryophyta</taxon>
        <taxon>Tracheophyta</taxon>
        <taxon>Spermatophyta</taxon>
        <taxon>Magnoliopsida</taxon>
        <taxon>Liliopsida</taxon>
        <taxon>Poales</taxon>
        <taxon>Poaceae</taxon>
        <taxon>BOP clade</taxon>
        <taxon>Oryzoideae</taxon>
        <taxon>Oryzeae</taxon>
        <taxon>Oryzinae</taxon>
        <taxon>Oryza</taxon>
    </lineage>
</organism>
<dbReference type="Pfam" id="PF00141">
    <property type="entry name" value="peroxidase"/>
    <property type="match status" value="1"/>
</dbReference>
<feature type="binding site" evidence="11">
    <location>
        <position position="32"/>
    </location>
    <ligand>
        <name>Ca(2+)</name>
        <dbReference type="ChEBI" id="CHEBI:29108"/>
        <label>1</label>
    </ligand>
</feature>
<evidence type="ECO:0000256" key="10">
    <source>
        <dbReference type="PIRSR" id="PIRSR600823-1"/>
    </source>
</evidence>
<dbReference type="PANTHER" id="PTHR31235">
    <property type="entry name" value="PEROXIDASE 25-RELATED"/>
    <property type="match status" value="1"/>
</dbReference>
<feature type="site" description="Transition state stabilizer" evidence="12">
    <location>
        <position position="27"/>
    </location>
</feature>
<dbReference type="Gene3D" id="1.10.520.10">
    <property type="match status" value="1"/>
</dbReference>
<keyword evidence="6 11" id="KW-0106">Calcium</keyword>
<evidence type="ECO:0000256" key="1">
    <source>
        <dbReference type="ARBA" id="ARBA00000189"/>
    </source>
</evidence>
<feature type="disulfide bond" evidence="13">
    <location>
        <begin position="33"/>
        <end position="38"/>
    </location>
</feature>
<dbReference type="GO" id="GO:0006979">
    <property type="term" value="P:response to oxidative stress"/>
    <property type="evidence" value="ECO:0007669"/>
    <property type="project" value="InterPro"/>
</dbReference>
<feature type="active site" description="Proton acceptor" evidence="10">
    <location>
        <position position="31"/>
    </location>
</feature>
<dbReference type="InterPro" id="IPR010255">
    <property type="entry name" value="Haem_peroxidase_sf"/>
</dbReference>
<evidence type="ECO:0000256" key="5">
    <source>
        <dbReference type="ARBA" id="ARBA00022723"/>
    </source>
</evidence>
<evidence type="ECO:0000256" key="6">
    <source>
        <dbReference type="ARBA" id="ARBA00022837"/>
    </source>
</evidence>
<comment type="catalytic activity">
    <reaction evidence="1">
        <text>2 a phenolic donor + H2O2 = 2 a phenolic radical donor + 2 H2O</text>
        <dbReference type="Rhea" id="RHEA:56136"/>
        <dbReference type="ChEBI" id="CHEBI:15377"/>
        <dbReference type="ChEBI" id="CHEBI:16240"/>
        <dbReference type="ChEBI" id="CHEBI:139520"/>
        <dbReference type="ChEBI" id="CHEBI:139521"/>
        <dbReference type="EC" id="1.11.1.7"/>
    </reaction>
</comment>
<evidence type="ECO:0000256" key="4">
    <source>
        <dbReference type="ARBA" id="ARBA00022617"/>
    </source>
</evidence>
<evidence type="ECO:0000256" key="11">
    <source>
        <dbReference type="PIRSR" id="PIRSR600823-3"/>
    </source>
</evidence>
<feature type="binding site" evidence="11">
    <location>
        <position position="41"/>
    </location>
    <ligand>
        <name>Ca(2+)</name>
        <dbReference type="ChEBI" id="CHEBI:29108"/>
        <label>1</label>
    </ligand>
</feature>
<dbReference type="SUPFAM" id="SSF48113">
    <property type="entry name" value="Heme-dependent peroxidases"/>
    <property type="match status" value="1"/>
</dbReference>
<evidence type="ECO:0000259" key="15">
    <source>
        <dbReference type="PROSITE" id="PS50873"/>
    </source>
</evidence>
<protein>
    <recommendedName>
        <fullName evidence="15">Plant heme peroxidase family profile domain-containing protein</fullName>
    </recommendedName>
</protein>
<reference evidence="16" key="1">
    <citation type="submission" date="2015-04" db="UniProtKB">
        <authorList>
            <consortium name="EnsemblPlants"/>
        </authorList>
    </citation>
    <scope>IDENTIFICATION</scope>
</reference>
<feature type="binding site" evidence="11">
    <location>
        <position position="39"/>
    </location>
    <ligand>
        <name>Ca(2+)</name>
        <dbReference type="ChEBI" id="CHEBI:29108"/>
        <label>1</label>
    </ligand>
</feature>
<keyword evidence="9" id="KW-0376">Hydrogen peroxide</keyword>
<dbReference type="InterPro" id="IPR000823">
    <property type="entry name" value="Peroxidase_pln"/>
</dbReference>
<keyword evidence="5 11" id="KW-0479">Metal-binding</keyword>
<evidence type="ECO:0000256" key="2">
    <source>
        <dbReference type="ARBA" id="ARBA00001970"/>
    </source>
</evidence>
<keyword evidence="4" id="KW-0349">Heme</keyword>
<name>A0A0E0AEY5_9ORYZ</name>
<comment type="cofactor">
    <cofactor evidence="11">
        <name>Ca(2+)</name>
        <dbReference type="ChEBI" id="CHEBI:29108"/>
    </cofactor>
    <text evidence="11">Binds 2 calcium ions per subunit.</text>
</comment>
<evidence type="ECO:0000256" key="3">
    <source>
        <dbReference type="ARBA" id="ARBA00022559"/>
    </source>
</evidence>
<dbReference type="PROSITE" id="PS00436">
    <property type="entry name" value="PEROXIDASE_2"/>
    <property type="match status" value="1"/>
</dbReference>
<keyword evidence="8" id="KW-0408">Iron</keyword>
<comment type="similarity">
    <text evidence="14">Belongs to the peroxidase family.</text>
</comment>
<keyword evidence="7" id="KW-0560">Oxidoreductase</keyword>
<dbReference type="GO" id="GO:0020037">
    <property type="term" value="F:heme binding"/>
    <property type="evidence" value="ECO:0007669"/>
    <property type="project" value="InterPro"/>
</dbReference>
<reference evidence="16" key="2">
    <citation type="submission" date="2018-05" db="EMBL/GenBank/DDBJ databases">
        <title>OgluRS3 (Oryza glumaepatula Reference Sequence Version 3).</title>
        <authorList>
            <person name="Zhang J."/>
            <person name="Kudrna D."/>
            <person name="Lee S."/>
            <person name="Talag J."/>
            <person name="Welchert J."/>
            <person name="Wing R.A."/>
        </authorList>
    </citation>
    <scope>NUCLEOTIDE SEQUENCE [LARGE SCALE GENOMIC DNA]</scope>
</reference>
<accession>A0A0E0AEY5</accession>
<sequence length="131" mass="14248">MLRHINPEQIECRKMIYAPTLAAAILRLHFHDCFVRGCDASVLLSSTHGVGGGNNMAERDAPPNRSLRGFVSVQRVKSRLEAACPSTVSCADILALMARDAVLLASGPYWPVPLGRRDGRVSCAAEANRYL</sequence>
<evidence type="ECO:0000313" key="16">
    <source>
        <dbReference type="EnsemblPlants" id="OGLUM07G00310.1"/>
    </source>
</evidence>
<dbReference type="eggNOG" id="ENOG502QQVF">
    <property type="taxonomic scope" value="Eukaryota"/>
</dbReference>
<dbReference type="InterPro" id="IPR019794">
    <property type="entry name" value="Peroxidases_AS"/>
</dbReference>
<evidence type="ECO:0000256" key="7">
    <source>
        <dbReference type="ARBA" id="ARBA00023002"/>
    </source>
</evidence>
<keyword evidence="3" id="KW-0575">Peroxidase</keyword>
<evidence type="ECO:0000313" key="17">
    <source>
        <dbReference type="Proteomes" id="UP000026961"/>
    </source>
</evidence>